<evidence type="ECO:0000313" key="2">
    <source>
        <dbReference type="EMBL" id="VUX39522.1"/>
    </source>
</evidence>
<gene>
    <name evidence="2" type="ORF">RSSSTS7063_00116</name>
</gene>
<keyword evidence="1" id="KW-1133">Transmembrane helix</keyword>
<accession>A0A564W698</accession>
<evidence type="ECO:0000256" key="1">
    <source>
        <dbReference type="SAM" id="Phobius"/>
    </source>
</evidence>
<organism evidence="2 3">
    <name type="scientific">Blautia luti</name>
    <dbReference type="NCBI Taxonomy" id="89014"/>
    <lineage>
        <taxon>Bacteria</taxon>
        <taxon>Bacillati</taxon>
        <taxon>Bacillota</taxon>
        <taxon>Clostridia</taxon>
        <taxon>Lachnospirales</taxon>
        <taxon>Lachnospiraceae</taxon>
        <taxon>Blautia</taxon>
    </lineage>
</organism>
<evidence type="ECO:0000313" key="3">
    <source>
        <dbReference type="Proteomes" id="UP000408482"/>
    </source>
</evidence>
<keyword evidence="3" id="KW-1185">Reference proteome</keyword>
<keyword evidence="1" id="KW-0472">Membrane</keyword>
<protein>
    <submittedName>
        <fullName evidence="2">Uncharacterized protein</fullName>
    </submittedName>
</protein>
<name>A0A564W698_9FIRM</name>
<feature type="transmembrane region" description="Helical" evidence="1">
    <location>
        <begin position="106"/>
        <end position="129"/>
    </location>
</feature>
<dbReference type="Proteomes" id="UP000408482">
    <property type="component" value="Unassembled WGS sequence"/>
</dbReference>
<sequence length="209" mass="24450">MSIMKLIPFCPHMLRRTDQHMFIPERKEIGAFPHNTDFSCGVLRKNCFKFPFFQIFTGKQNYLSRNFFAAASYEHMVCSVIFPYFRITEINSAAFLRKHIPGDYRIFLCLYIIFSVTPGNALILPDFFFSIRQLYCCNSCVDQSLFSIRFNSTSGKASLSIIFLIRCKRCRKLLPSDHILRHTMAPVHRTPVTAVRMILIKKMYLSFKN</sequence>
<dbReference type="AlphaFoldDB" id="A0A564W698"/>
<reference evidence="2 3" key="1">
    <citation type="submission" date="2019-07" db="EMBL/GenBank/DDBJ databases">
        <authorList>
            <person name="Hibberd C M."/>
            <person name="Gehrig L. J."/>
            <person name="Chang H.-W."/>
            <person name="Venkatesh S."/>
        </authorList>
    </citation>
    <scope>NUCLEOTIDE SEQUENCE [LARGE SCALE GENOMIC DNA]</scope>
    <source>
        <strain evidence="2">Blautia_luti_SSTS_Bg7063</strain>
    </source>
</reference>
<proteinExistence type="predicted"/>
<keyword evidence="1" id="KW-0812">Transmembrane</keyword>
<dbReference type="EMBL" id="CABHNW010000122">
    <property type="protein sequence ID" value="VUX39522.1"/>
    <property type="molecule type" value="Genomic_DNA"/>
</dbReference>